<keyword evidence="1" id="KW-0732">Signal</keyword>
<dbReference type="Proteomes" id="UP000013840">
    <property type="component" value="Unassembled WGS sequence"/>
</dbReference>
<dbReference type="AlphaFoldDB" id="R3WD60"/>
<accession>R3WD60</accession>
<name>R3WD60_9ENTE</name>
<reference evidence="2 3" key="1">
    <citation type="submission" date="2013-02" db="EMBL/GenBank/DDBJ databases">
        <title>The Genome Sequence of Enterococcus caccae BAA-1240.</title>
        <authorList>
            <consortium name="The Broad Institute Genome Sequencing Platform"/>
            <consortium name="The Broad Institute Genome Sequencing Center for Infectious Disease"/>
            <person name="Earl A.M."/>
            <person name="Gilmore M.S."/>
            <person name="Lebreton F."/>
            <person name="Walker B."/>
            <person name="Young S.K."/>
            <person name="Zeng Q."/>
            <person name="Gargeya S."/>
            <person name="Fitzgerald M."/>
            <person name="Haas B."/>
            <person name="Abouelleil A."/>
            <person name="Alvarado L."/>
            <person name="Arachchi H.M."/>
            <person name="Berlin A.M."/>
            <person name="Chapman S.B."/>
            <person name="Dewar J."/>
            <person name="Goldberg J."/>
            <person name="Griggs A."/>
            <person name="Gujja S."/>
            <person name="Hansen M."/>
            <person name="Howarth C."/>
            <person name="Imamovic A."/>
            <person name="Larimer J."/>
            <person name="McCowan C."/>
            <person name="Murphy C."/>
            <person name="Neiman D."/>
            <person name="Pearson M."/>
            <person name="Priest M."/>
            <person name="Roberts A."/>
            <person name="Saif S."/>
            <person name="Shea T."/>
            <person name="Sisk P."/>
            <person name="Sykes S."/>
            <person name="Wortman J."/>
            <person name="Nusbaum C."/>
            <person name="Birren B."/>
        </authorList>
    </citation>
    <scope>NUCLEOTIDE SEQUENCE [LARGE SCALE GENOMIC DNA]</scope>
    <source>
        <strain evidence="2 3">ATCC BAA-1240</strain>
    </source>
</reference>
<dbReference type="PATRIC" id="fig|1158612.3.peg.1613"/>
<dbReference type="RefSeq" id="WP_010771755.1">
    <property type="nucleotide sequence ID" value="NZ_KB946333.1"/>
</dbReference>
<protein>
    <recommendedName>
        <fullName evidence="4">DUF5626 domain-containing protein</fullName>
    </recommendedName>
</protein>
<keyword evidence="3" id="KW-1185">Reference proteome</keyword>
<gene>
    <name evidence="2" type="ORF">UC7_01628</name>
</gene>
<dbReference type="EMBL" id="AJAU01000017">
    <property type="protein sequence ID" value="EOL45831.1"/>
    <property type="molecule type" value="Genomic_DNA"/>
</dbReference>
<feature type="chain" id="PRO_5004362953" description="DUF5626 domain-containing protein" evidence="1">
    <location>
        <begin position="36"/>
        <end position="194"/>
    </location>
</feature>
<organism evidence="2 3">
    <name type="scientific">Enterococcus caccae ATCC BAA-1240</name>
    <dbReference type="NCBI Taxonomy" id="1158612"/>
    <lineage>
        <taxon>Bacteria</taxon>
        <taxon>Bacillati</taxon>
        <taxon>Bacillota</taxon>
        <taxon>Bacilli</taxon>
        <taxon>Lactobacillales</taxon>
        <taxon>Enterococcaceae</taxon>
        <taxon>Enterococcus</taxon>
    </lineage>
</organism>
<evidence type="ECO:0000256" key="1">
    <source>
        <dbReference type="SAM" id="SignalP"/>
    </source>
</evidence>
<proteinExistence type="predicted"/>
<feature type="signal peptide" evidence="1">
    <location>
        <begin position="1"/>
        <end position="35"/>
    </location>
</feature>
<sequence>MRKNESWYKFMKKLTLLITSLSLVFALNFAPESHAESTTNEITTDQKSEVDFNDLPENVKAHFYSDGFSENDDFYQTTVIQPADGNSPAKNQRLVNALVLHAATRKISNTMAYTSYTLVSSNSAMYKAEFSVTYRGKKFNSTVNIPNRFDYNGGVYINHSGSKGYGGVRVTAQVYNGFGAGTVTSTAGGVTLGK</sequence>
<comment type="caution">
    <text evidence="2">The sequence shown here is derived from an EMBL/GenBank/DDBJ whole genome shotgun (WGS) entry which is preliminary data.</text>
</comment>
<evidence type="ECO:0008006" key="4">
    <source>
        <dbReference type="Google" id="ProtNLM"/>
    </source>
</evidence>
<dbReference type="OrthoDB" id="9907829at2"/>
<dbReference type="STRING" id="317735.RU98_GL002152"/>
<dbReference type="eggNOG" id="ENOG50307V2">
    <property type="taxonomic scope" value="Bacteria"/>
</dbReference>
<evidence type="ECO:0000313" key="2">
    <source>
        <dbReference type="EMBL" id="EOL45831.1"/>
    </source>
</evidence>
<evidence type="ECO:0000313" key="3">
    <source>
        <dbReference type="Proteomes" id="UP000013840"/>
    </source>
</evidence>